<comment type="caution">
    <text evidence="1">The sequence shown here is derived from an EMBL/GenBank/DDBJ whole genome shotgun (WGS) entry which is preliminary data.</text>
</comment>
<dbReference type="AlphaFoldDB" id="A0A7W5B2P4"/>
<dbReference type="EMBL" id="JACHXK010000016">
    <property type="protein sequence ID" value="MBB3113079.1"/>
    <property type="molecule type" value="Genomic_DNA"/>
</dbReference>
<organism evidence="1 2">
    <name type="scientific">Paenibacillus phyllosphaerae</name>
    <dbReference type="NCBI Taxonomy" id="274593"/>
    <lineage>
        <taxon>Bacteria</taxon>
        <taxon>Bacillati</taxon>
        <taxon>Bacillota</taxon>
        <taxon>Bacilli</taxon>
        <taxon>Bacillales</taxon>
        <taxon>Paenibacillaceae</taxon>
        <taxon>Paenibacillus</taxon>
    </lineage>
</organism>
<name>A0A7W5B2P4_9BACL</name>
<protein>
    <submittedName>
        <fullName evidence="1">Alpha-L-arabinofuranosidase</fullName>
    </submittedName>
</protein>
<accession>A0A7W5B2P4</accession>
<dbReference type="Gene3D" id="2.60.120.560">
    <property type="entry name" value="Exo-inulinase, domain 1"/>
    <property type="match status" value="1"/>
</dbReference>
<proteinExistence type="predicted"/>
<evidence type="ECO:0000313" key="1">
    <source>
        <dbReference type="EMBL" id="MBB3113079.1"/>
    </source>
</evidence>
<dbReference type="RefSeq" id="WP_183603177.1">
    <property type="nucleotide sequence ID" value="NZ_JACHXK010000016.1"/>
</dbReference>
<keyword evidence="2" id="KW-1185">Reference proteome</keyword>
<evidence type="ECO:0000313" key="2">
    <source>
        <dbReference type="Proteomes" id="UP000570361"/>
    </source>
</evidence>
<gene>
    <name evidence="1" type="ORF">FHS18_005182</name>
</gene>
<dbReference type="Proteomes" id="UP000570361">
    <property type="component" value="Unassembled WGS sequence"/>
</dbReference>
<sequence>MKMQLGRKAVVGDTNWTNYSFRAKATKKKGIRGFILYFGHLDEANCTMWEVGSFTNTESMIHAMSSGTRSCLTQNLLSIELDVEDELEVRVEGRKIRTFLDGELVSETEHLVPVIEPLYYSASVEEASGDVIVKVVNA</sequence>
<reference evidence="1 2" key="1">
    <citation type="submission" date="2020-08" db="EMBL/GenBank/DDBJ databases">
        <title>Genomic Encyclopedia of Type Strains, Phase III (KMG-III): the genomes of soil and plant-associated and newly described type strains.</title>
        <authorList>
            <person name="Whitman W."/>
        </authorList>
    </citation>
    <scope>NUCLEOTIDE SEQUENCE [LARGE SCALE GENOMIC DNA]</scope>
    <source>
        <strain evidence="1 2">CECT 5862</strain>
    </source>
</reference>